<organism evidence="10 11">
    <name type="scientific">Acidicapsa dinghuensis</name>
    <dbReference type="NCBI Taxonomy" id="2218256"/>
    <lineage>
        <taxon>Bacteria</taxon>
        <taxon>Pseudomonadati</taxon>
        <taxon>Acidobacteriota</taxon>
        <taxon>Terriglobia</taxon>
        <taxon>Terriglobales</taxon>
        <taxon>Acidobacteriaceae</taxon>
        <taxon>Acidicapsa</taxon>
    </lineage>
</organism>
<dbReference type="Proteomes" id="UP001596091">
    <property type="component" value="Unassembled WGS sequence"/>
</dbReference>
<keyword evidence="8" id="KW-0732">Signal</keyword>
<evidence type="ECO:0000256" key="5">
    <source>
        <dbReference type="ARBA" id="ARBA00023136"/>
    </source>
</evidence>
<dbReference type="Gene3D" id="2.170.130.10">
    <property type="entry name" value="TonB-dependent receptor, plug domain"/>
    <property type="match status" value="1"/>
</dbReference>
<dbReference type="PROSITE" id="PS52016">
    <property type="entry name" value="TONB_DEPENDENT_REC_3"/>
    <property type="match status" value="1"/>
</dbReference>
<keyword evidence="2 7" id="KW-0813">Transport</keyword>
<evidence type="ECO:0000256" key="2">
    <source>
        <dbReference type="ARBA" id="ARBA00022448"/>
    </source>
</evidence>
<comment type="caution">
    <text evidence="10">The sequence shown here is derived from an EMBL/GenBank/DDBJ whole genome shotgun (WGS) entry which is preliminary data.</text>
</comment>
<sequence length="767" mass="84108">MLFRSAIARIAMAALAAAVSLPCHATILSTVRGVVHDPQHFPIQDAQVSLKAAGSSLEFKAVSSSDGVFQIASVPLGVYRVHVEAKGFAETDETVTVLSGTNPVIHVVLQPAGVKTTVTVSASEQAPDTVTPTTLVTRSDIEETPGANRTLGTEMITDYVPGAYMTHDMLHMRGGHQTSWLIDGISIPNTKIASNVGPQIDPKDIDQLEIERGSYGSDIGDRTYGVFNVLPRSGFEFNRDGELTVMGGNFYTGEAQLSLGDHSERTAWYASVTGSRSHYGLAPPVAGVYHDATNSQSGFANITHNQTDKDQLRLDGQFRRDYFQVPYDPNPDDYETTSGYYSSVGLRDVQAEHDGFVIANWVHTFSPKSLFECAPFYHYNVSNYDSNPNDQPVATTWHQTSNYVGGQGDLHAQVGWNDFSTGFYSFYQRENDLFGVQVNDGSAPSEPNAPGGASAALFECYVADHLRLGHYITLLGGERLSVFDGGYSETAIYPRIGATVIIPRLRWVLRGFYGHFFQPAPLLTISSSVLNYASDLGGGENTFTPLRSERDEEHQFGIMIPYRGWSLDVDTFKTRINNFLDHSNLGESNMYFPISVDGALVRGWELAIRSPRLGHIGQFHLTYSNQIAEQRGNIIGGFVCSLPNAPACDLGSEYSPVDHDQRDTLNTGFTTSLPWHTWFASNVYYGSGFVNGLAGADEGPYNGNYLPAHTTFDVSAGHTFGEQLKVAVNVLNVTDHRVLLDNSVTIGGFHYNDPRMIQGQITYRFHF</sequence>
<dbReference type="Pfam" id="PF07715">
    <property type="entry name" value="Plug"/>
    <property type="match status" value="1"/>
</dbReference>
<keyword evidence="11" id="KW-1185">Reference proteome</keyword>
<name>A0ABW1EGK9_9BACT</name>
<comment type="subcellular location">
    <subcellularLocation>
        <location evidence="1 7">Cell outer membrane</location>
        <topology evidence="1 7">Multi-pass membrane protein</topology>
    </subcellularLocation>
</comment>
<protein>
    <submittedName>
        <fullName evidence="10">Carboxypeptidase regulatory-like domain-containing protein</fullName>
    </submittedName>
</protein>
<accession>A0ABW1EGK9</accession>
<keyword evidence="4 7" id="KW-0812">Transmembrane</keyword>
<dbReference type="RefSeq" id="WP_263339505.1">
    <property type="nucleotide sequence ID" value="NZ_JAGSYH010000005.1"/>
</dbReference>
<evidence type="ECO:0000256" key="3">
    <source>
        <dbReference type="ARBA" id="ARBA00022452"/>
    </source>
</evidence>
<dbReference type="Gene3D" id="2.60.40.1120">
    <property type="entry name" value="Carboxypeptidase-like, regulatory domain"/>
    <property type="match status" value="1"/>
</dbReference>
<dbReference type="SUPFAM" id="SSF56935">
    <property type="entry name" value="Porins"/>
    <property type="match status" value="1"/>
</dbReference>
<keyword evidence="5 7" id="KW-0472">Membrane</keyword>
<dbReference type="SUPFAM" id="SSF49464">
    <property type="entry name" value="Carboxypeptidase regulatory domain-like"/>
    <property type="match status" value="1"/>
</dbReference>
<evidence type="ECO:0000256" key="8">
    <source>
        <dbReference type="SAM" id="SignalP"/>
    </source>
</evidence>
<evidence type="ECO:0000313" key="11">
    <source>
        <dbReference type="Proteomes" id="UP001596091"/>
    </source>
</evidence>
<dbReference type="InterPro" id="IPR039426">
    <property type="entry name" value="TonB-dep_rcpt-like"/>
</dbReference>
<keyword evidence="3 7" id="KW-1134">Transmembrane beta strand</keyword>
<proteinExistence type="inferred from homology"/>
<feature type="domain" description="TonB-dependent receptor plug" evidence="9">
    <location>
        <begin position="128"/>
        <end position="223"/>
    </location>
</feature>
<gene>
    <name evidence="10" type="ORF">ACFPT7_12405</name>
</gene>
<keyword evidence="6 7" id="KW-0998">Cell outer membrane</keyword>
<evidence type="ECO:0000313" key="10">
    <source>
        <dbReference type="EMBL" id="MFC5863099.1"/>
    </source>
</evidence>
<dbReference type="InterPro" id="IPR012910">
    <property type="entry name" value="Plug_dom"/>
</dbReference>
<evidence type="ECO:0000256" key="6">
    <source>
        <dbReference type="ARBA" id="ARBA00023237"/>
    </source>
</evidence>
<comment type="similarity">
    <text evidence="7">Belongs to the TonB-dependent receptor family.</text>
</comment>
<dbReference type="Gene3D" id="2.40.170.20">
    <property type="entry name" value="TonB-dependent receptor, beta-barrel domain"/>
    <property type="match status" value="1"/>
</dbReference>
<feature type="chain" id="PRO_5047068479" evidence="8">
    <location>
        <begin position="26"/>
        <end position="767"/>
    </location>
</feature>
<evidence type="ECO:0000256" key="7">
    <source>
        <dbReference type="PROSITE-ProRule" id="PRU01360"/>
    </source>
</evidence>
<reference evidence="11" key="1">
    <citation type="journal article" date="2019" name="Int. J. Syst. Evol. Microbiol.">
        <title>The Global Catalogue of Microorganisms (GCM) 10K type strain sequencing project: providing services to taxonomists for standard genome sequencing and annotation.</title>
        <authorList>
            <consortium name="The Broad Institute Genomics Platform"/>
            <consortium name="The Broad Institute Genome Sequencing Center for Infectious Disease"/>
            <person name="Wu L."/>
            <person name="Ma J."/>
        </authorList>
    </citation>
    <scope>NUCLEOTIDE SEQUENCE [LARGE SCALE GENOMIC DNA]</scope>
    <source>
        <strain evidence="11">JCM 4087</strain>
    </source>
</reference>
<feature type="signal peptide" evidence="8">
    <location>
        <begin position="1"/>
        <end position="25"/>
    </location>
</feature>
<evidence type="ECO:0000259" key="9">
    <source>
        <dbReference type="Pfam" id="PF07715"/>
    </source>
</evidence>
<dbReference type="InterPro" id="IPR036942">
    <property type="entry name" value="Beta-barrel_TonB_sf"/>
</dbReference>
<dbReference type="InterPro" id="IPR037066">
    <property type="entry name" value="Plug_dom_sf"/>
</dbReference>
<dbReference type="InterPro" id="IPR008969">
    <property type="entry name" value="CarboxyPept-like_regulatory"/>
</dbReference>
<evidence type="ECO:0000256" key="4">
    <source>
        <dbReference type="ARBA" id="ARBA00022692"/>
    </source>
</evidence>
<dbReference type="Pfam" id="PF13620">
    <property type="entry name" value="CarboxypepD_reg"/>
    <property type="match status" value="1"/>
</dbReference>
<evidence type="ECO:0000256" key="1">
    <source>
        <dbReference type="ARBA" id="ARBA00004571"/>
    </source>
</evidence>
<dbReference type="EMBL" id="JBHSPH010000003">
    <property type="protein sequence ID" value="MFC5863099.1"/>
    <property type="molecule type" value="Genomic_DNA"/>
</dbReference>